<accession>A0ABU2Y1M3</accession>
<protein>
    <submittedName>
        <fullName evidence="1">Uncharacterized protein</fullName>
    </submittedName>
</protein>
<dbReference type="EMBL" id="JAVRHV010000001">
    <property type="protein sequence ID" value="MDT0552096.1"/>
    <property type="molecule type" value="Genomic_DNA"/>
</dbReference>
<sequence>MNKTKKEILAEILEEFRLNLESKLYRYTSVKYIDDSGDESYLKAKTECSDIVIDHYDDKGHFFVSQEMGKGISFLSKPEPDYERDERICVEIQLKDVIDQGGLIYKITSLPAYLKGYFVTLPSARIKVNIK</sequence>
<evidence type="ECO:0000313" key="1">
    <source>
        <dbReference type="EMBL" id="MDT0552096.1"/>
    </source>
</evidence>
<evidence type="ECO:0000313" key="2">
    <source>
        <dbReference type="Proteomes" id="UP001252186"/>
    </source>
</evidence>
<comment type="caution">
    <text evidence="1">The sequence shown here is derived from an EMBL/GenBank/DDBJ whole genome shotgun (WGS) entry which is preliminary data.</text>
</comment>
<gene>
    <name evidence="1" type="ORF">RM519_02450</name>
</gene>
<organism evidence="1 2">
    <name type="scientific">Urechidicola vernalis</name>
    <dbReference type="NCBI Taxonomy" id="3075600"/>
    <lineage>
        <taxon>Bacteria</taxon>
        <taxon>Pseudomonadati</taxon>
        <taxon>Bacteroidota</taxon>
        <taxon>Flavobacteriia</taxon>
        <taxon>Flavobacteriales</taxon>
        <taxon>Flavobacteriaceae</taxon>
        <taxon>Urechidicola</taxon>
    </lineage>
</organism>
<reference evidence="1 2" key="1">
    <citation type="submission" date="2023-09" db="EMBL/GenBank/DDBJ databases">
        <authorList>
            <person name="Rey-Velasco X."/>
        </authorList>
    </citation>
    <scope>NUCLEOTIDE SEQUENCE [LARGE SCALE GENOMIC DNA]</scope>
    <source>
        <strain evidence="1 2">P050</strain>
    </source>
</reference>
<keyword evidence="2" id="KW-1185">Reference proteome</keyword>
<name>A0ABU2Y1M3_9FLAO</name>
<dbReference type="Proteomes" id="UP001252186">
    <property type="component" value="Unassembled WGS sequence"/>
</dbReference>
<dbReference type="RefSeq" id="WP_311591922.1">
    <property type="nucleotide sequence ID" value="NZ_JAVRHV010000001.1"/>
</dbReference>
<proteinExistence type="predicted"/>